<dbReference type="Proteomes" id="UP001201812">
    <property type="component" value="Unassembled WGS sequence"/>
</dbReference>
<feature type="chain" id="PRO_5042137279" evidence="1">
    <location>
        <begin position="25"/>
        <end position="142"/>
    </location>
</feature>
<evidence type="ECO:0000313" key="3">
    <source>
        <dbReference type="Proteomes" id="UP001201812"/>
    </source>
</evidence>
<reference evidence="2" key="1">
    <citation type="submission" date="2022-01" db="EMBL/GenBank/DDBJ databases">
        <title>Genome Sequence Resource for Two Populations of Ditylenchus destructor, the Migratory Endoparasitic Phytonematode.</title>
        <authorList>
            <person name="Zhang H."/>
            <person name="Lin R."/>
            <person name="Xie B."/>
        </authorList>
    </citation>
    <scope>NUCLEOTIDE SEQUENCE</scope>
    <source>
        <strain evidence="2">BazhouSP</strain>
    </source>
</reference>
<keyword evidence="3" id="KW-1185">Reference proteome</keyword>
<organism evidence="2 3">
    <name type="scientific">Ditylenchus destructor</name>
    <dbReference type="NCBI Taxonomy" id="166010"/>
    <lineage>
        <taxon>Eukaryota</taxon>
        <taxon>Metazoa</taxon>
        <taxon>Ecdysozoa</taxon>
        <taxon>Nematoda</taxon>
        <taxon>Chromadorea</taxon>
        <taxon>Rhabditida</taxon>
        <taxon>Tylenchina</taxon>
        <taxon>Tylenchomorpha</taxon>
        <taxon>Sphaerularioidea</taxon>
        <taxon>Anguinidae</taxon>
        <taxon>Anguininae</taxon>
        <taxon>Ditylenchus</taxon>
    </lineage>
</organism>
<evidence type="ECO:0000256" key="1">
    <source>
        <dbReference type="SAM" id="SignalP"/>
    </source>
</evidence>
<proteinExistence type="predicted"/>
<feature type="signal peptide" evidence="1">
    <location>
        <begin position="1"/>
        <end position="24"/>
    </location>
</feature>
<sequence>MSALITFSLIFLLFICIIPTFIIAEGGVAEMKALTGDAPYLGYGNQEQAPEYFGGAAYRQYYSNPSYGYAPPYAGYRNSYRGYGGGGMTKYQYNAMLSSAAVNGFAPPSPVLGDGYASPVGGGGSPFGGSFYSGSGNEWVKS</sequence>
<gene>
    <name evidence="2" type="ORF">DdX_12097</name>
</gene>
<comment type="caution">
    <text evidence="2">The sequence shown here is derived from an EMBL/GenBank/DDBJ whole genome shotgun (WGS) entry which is preliminary data.</text>
</comment>
<name>A0AAD4R434_9BILA</name>
<dbReference type="AlphaFoldDB" id="A0AAD4R434"/>
<evidence type="ECO:0000313" key="2">
    <source>
        <dbReference type="EMBL" id="KAI1708147.1"/>
    </source>
</evidence>
<protein>
    <submittedName>
        <fullName evidence="2">Uncharacterized protein</fullName>
    </submittedName>
</protein>
<dbReference type="EMBL" id="JAKKPZ010000037">
    <property type="protein sequence ID" value="KAI1708147.1"/>
    <property type="molecule type" value="Genomic_DNA"/>
</dbReference>
<keyword evidence="1" id="KW-0732">Signal</keyword>
<accession>A0AAD4R434</accession>